<feature type="transmembrane region" description="Helical" evidence="5">
    <location>
        <begin position="232"/>
        <end position="256"/>
    </location>
</feature>
<feature type="transmembrane region" description="Helical" evidence="5">
    <location>
        <begin position="319"/>
        <end position="343"/>
    </location>
</feature>
<dbReference type="EMBL" id="AP018553">
    <property type="protein sequence ID" value="BBD73598.1"/>
    <property type="molecule type" value="Genomic_DNA"/>
</dbReference>
<keyword evidence="2 5" id="KW-0812">Transmembrane</keyword>
<protein>
    <submittedName>
        <fullName evidence="7">MFS transporter</fullName>
    </submittedName>
</protein>
<dbReference type="InterPro" id="IPR011701">
    <property type="entry name" value="MFS"/>
</dbReference>
<dbReference type="OrthoDB" id="117970at2157"/>
<keyword evidence="9" id="KW-1185">Reference proteome</keyword>
<keyword evidence="4 5" id="KW-0472">Membrane</keyword>
<evidence type="ECO:0000259" key="6">
    <source>
        <dbReference type="PROSITE" id="PS50850"/>
    </source>
</evidence>
<name>A0A348B5Z6_9CREN</name>
<reference evidence="8" key="1">
    <citation type="journal article" date="2014" name="Int. J. Syst. Evol. Microbiol.">
        <title>Complete genome sequence of Corynebacterium casei LMG S-19264T (=DSM 44701T), isolated from a smear-ripened cheese.</title>
        <authorList>
            <consortium name="US DOE Joint Genome Institute (JGI-PGF)"/>
            <person name="Walter F."/>
            <person name="Albersmeier A."/>
            <person name="Kalinowski J."/>
            <person name="Ruckert C."/>
        </authorList>
    </citation>
    <scope>NUCLEOTIDE SEQUENCE</scope>
    <source>
        <strain evidence="8">JCM 31740</strain>
    </source>
</reference>
<feature type="transmembrane region" description="Helical" evidence="5">
    <location>
        <begin position="296"/>
        <end position="313"/>
    </location>
</feature>
<dbReference type="Proteomes" id="UP000276741">
    <property type="component" value="Chromosome"/>
</dbReference>
<reference evidence="7" key="3">
    <citation type="journal article" date="2019" name="BMC Res. Notes">
        <title>Complete genome sequence of the Sulfodiicoccus acidiphilus strain HS-1T, the first crenarchaeon that lacks polB3, isolated from an acidic hot spring in Ohwaku-dani, Hakone, Japan.</title>
        <authorList>
            <person name="Sakai H.D."/>
            <person name="Kurosawa N."/>
        </authorList>
    </citation>
    <scope>NUCLEOTIDE SEQUENCE</scope>
    <source>
        <strain evidence="7">HS-1</strain>
    </source>
</reference>
<dbReference type="KEGG" id="sacd:HS1genome_1987"/>
<dbReference type="AlphaFoldDB" id="A0A348B5Z6"/>
<comment type="subcellular location">
    <subcellularLocation>
        <location evidence="1">Membrane</location>
        <topology evidence="1">Multi-pass membrane protein</topology>
    </subcellularLocation>
</comment>
<feature type="transmembrane region" description="Helical" evidence="5">
    <location>
        <begin position="73"/>
        <end position="99"/>
    </location>
</feature>
<feature type="domain" description="Major facilitator superfamily (MFS) profile" evidence="6">
    <location>
        <begin position="7"/>
        <end position="415"/>
    </location>
</feature>
<keyword evidence="3 5" id="KW-1133">Transmembrane helix</keyword>
<dbReference type="PANTHER" id="PTHR23508:SF10">
    <property type="entry name" value="CARBOXYLIC ACID TRANSPORTER PROTEIN HOMOLOG"/>
    <property type="match status" value="1"/>
</dbReference>
<evidence type="ECO:0000256" key="1">
    <source>
        <dbReference type="ARBA" id="ARBA00004141"/>
    </source>
</evidence>
<dbReference type="PROSITE" id="PS50850">
    <property type="entry name" value="MFS"/>
    <property type="match status" value="1"/>
</dbReference>
<evidence type="ECO:0000313" key="7">
    <source>
        <dbReference type="EMBL" id="BBD73598.1"/>
    </source>
</evidence>
<evidence type="ECO:0000313" key="9">
    <source>
        <dbReference type="Proteomes" id="UP000276741"/>
    </source>
</evidence>
<dbReference type="EMBL" id="BMQS01000020">
    <property type="protein sequence ID" value="GGU01590.1"/>
    <property type="molecule type" value="Genomic_DNA"/>
</dbReference>
<proteinExistence type="predicted"/>
<feature type="transmembrane region" description="Helical" evidence="5">
    <location>
        <begin position="159"/>
        <end position="177"/>
    </location>
</feature>
<dbReference type="PANTHER" id="PTHR23508">
    <property type="entry name" value="CARBOXYLIC ACID TRANSPORTER PROTEIN HOMOLOG"/>
    <property type="match status" value="1"/>
</dbReference>
<reference evidence="8" key="4">
    <citation type="submission" date="2020-09" db="EMBL/GenBank/DDBJ databases">
        <authorList>
            <person name="Sun Q."/>
            <person name="Ohkuma M."/>
        </authorList>
    </citation>
    <scope>NUCLEOTIDE SEQUENCE</scope>
    <source>
        <strain evidence="8">JCM 31740</strain>
    </source>
</reference>
<dbReference type="Gene3D" id="1.20.1250.20">
    <property type="entry name" value="MFS general substrate transporter like domains"/>
    <property type="match status" value="1"/>
</dbReference>
<dbReference type="InterPro" id="IPR036259">
    <property type="entry name" value="MFS_trans_sf"/>
</dbReference>
<evidence type="ECO:0000256" key="4">
    <source>
        <dbReference type="ARBA" id="ARBA00023136"/>
    </source>
</evidence>
<dbReference type="Pfam" id="PF07690">
    <property type="entry name" value="MFS_1"/>
    <property type="match status" value="1"/>
</dbReference>
<feature type="transmembrane region" description="Helical" evidence="5">
    <location>
        <begin position="12"/>
        <end position="36"/>
    </location>
</feature>
<feature type="transmembrane region" description="Helical" evidence="5">
    <location>
        <begin position="43"/>
        <end position="61"/>
    </location>
</feature>
<dbReference type="InterPro" id="IPR020846">
    <property type="entry name" value="MFS_dom"/>
</dbReference>
<evidence type="ECO:0000256" key="3">
    <source>
        <dbReference type="ARBA" id="ARBA00022989"/>
    </source>
</evidence>
<dbReference type="GeneID" id="38667452"/>
<organism evidence="7 9">
    <name type="scientific">Sulfodiicoccus acidiphilus</name>
    <dbReference type="NCBI Taxonomy" id="1670455"/>
    <lineage>
        <taxon>Archaea</taxon>
        <taxon>Thermoproteota</taxon>
        <taxon>Thermoprotei</taxon>
        <taxon>Sulfolobales</taxon>
        <taxon>Sulfolobaceae</taxon>
        <taxon>Sulfodiicoccus</taxon>
    </lineage>
</organism>
<gene>
    <name evidence="8" type="ORF">GCM10007116_18450</name>
    <name evidence="7" type="ORF">HS1genome_1987</name>
</gene>
<evidence type="ECO:0000256" key="5">
    <source>
        <dbReference type="SAM" id="Phobius"/>
    </source>
</evidence>
<dbReference type="GO" id="GO:0046943">
    <property type="term" value="F:carboxylic acid transmembrane transporter activity"/>
    <property type="evidence" value="ECO:0007669"/>
    <property type="project" value="TreeGrafter"/>
</dbReference>
<feature type="transmembrane region" description="Helical" evidence="5">
    <location>
        <begin position="388"/>
        <end position="410"/>
    </location>
</feature>
<feature type="transmembrane region" description="Helical" evidence="5">
    <location>
        <begin position="268"/>
        <end position="289"/>
    </location>
</feature>
<dbReference type="Proteomes" id="UP000616143">
    <property type="component" value="Unassembled WGS sequence"/>
</dbReference>
<evidence type="ECO:0000313" key="8">
    <source>
        <dbReference type="EMBL" id="GGU01590.1"/>
    </source>
</evidence>
<reference evidence="9" key="2">
    <citation type="submission" date="2018-04" db="EMBL/GenBank/DDBJ databases">
        <title>Complete genome sequence of Sulfodiicoccus acidiphilus strain HS-1.</title>
        <authorList>
            <person name="Sakai H.D."/>
            <person name="Kurosawa N."/>
        </authorList>
    </citation>
    <scope>NUCLEOTIDE SEQUENCE [LARGE SCALE GENOMIC DNA]</scope>
    <source>
        <strain evidence="9">HS-1</strain>
    </source>
</reference>
<feature type="transmembrane region" description="Helical" evidence="5">
    <location>
        <begin position="364"/>
        <end position="382"/>
    </location>
</feature>
<accession>A0A348B5Z6</accession>
<dbReference type="SUPFAM" id="SSF103473">
    <property type="entry name" value="MFS general substrate transporter"/>
    <property type="match status" value="1"/>
</dbReference>
<evidence type="ECO:0000256" key="2">
    <source>
        <dbReference type="ARBA" id="ARBA00022692"/>
    </source>
</evidence>
<dbReference type="GO" id="GO:0005886">
    <property type="term" value="C:plasma membrane"/>
    <property type="evidence" value="ECO:0007669"/>
    <property type="project" value="TreeGrafter"/>
</dbReference>
<dbReference type="RefSeq" id="WP_126450854.1">
    <property type="nucleotide sequence ID" value="NZ_AP018553.1"/>
</dbReference>
<sequence>MEKYHKYVVSTFVGVMLMTMDFELFLGAIPALIPLFHLSLGEITVITDVSFFVSAVAAFAFGALADTLGRKPLFMVTVLLYSLGSLFTAFSSTLGTLIFSRSVTSLGTGPDEPLGFTITSETTPPERRGLMLTVIAIAFPLGQALGAALIYLFTLGHVYLPYVFLVGVAPALILLLLRKTLDETDRFLDLRRAREAAKKGAGVSTKYEADLSKAVKNPFSQMFQADLRRKSVLMAIYTVIAAGSVAVTLISLPVYYTTVKHLSFVDTILYEFISFAIAAVGYAIVGMLGNKLSRRNVLVVFLLLSVLSFVGIIEAPSPSLVLTFNVLFVFFLFSQWAAWPFYLNEMYPTRVRATASNFGYGFQWLGNIVLPSAVTLLLTSYGATASGWALTLTEVVLVPLLLAALVVSFLPKDNPLNVLEKNAI</sequence>